<protein>
    <submittedName>
        <fullName evidence="1">Uncharacterized protein</fullName>
    </submittedName>
</protein>
<organism evidence="1 2">
    <name type="scientific">Spirosoma endbachense</name>
    <dbReference type="NCBI Taxonomy" id="2666025"/>
    <lineage>
        <taxon>Bacteria</taxon>
        <taxon>Pseudomonadati</taxon>
        <taxon>Bacteroidota</taxon>
        <taxon>Cytophagia</taxon>
        <taxon>Cytophagales</taxon>
        <taxon>Cytophagaceae</taxon>
        <taxon>Spirosoma</taxon>
    </lineage>
</organism>
<dbReference type="EMBL" id="CP045997">
    <property type="protein sequence ID" value="QHV94571.1"/>
    <property type="molecule type" value="Genomic_DNA"/>
</dbReference>
<dbReference type="AlphaFoldDB" id="A0A6P1VMR1"/>
<dbReference type="Proteomes" id="UP000464577">
    <property type="component" value="Chromosome"/>
</dbReference>
<evidence type="ECO:0000313" key="2">
    <source>
        <dbReference type="Proteomes" id="UP000464577"/>
    </source>
</evidence>
<name>A0A6P1VMR1_9BACT</name>
<keyword evidence="2" id="KW-1185">Reference proteome</keyword>
<dbReference type="KEGG" id="senf:GJR95_05865"/>
<sequence>MVKIFLLERAIPQAIEELGVVSLYVNIRPGLTVDQQVKQQLRKDCQRLGANGAYRISDGTYYPTVVSYLVFRYKK</sequence>
<reference evidence="1 2" key="1">
    <citation type="submission" date="2019-11" db="EMBL/GenBank/DDBJ databases">
        <title>Spirosoma endbachense sp. nov., isolated from a natural salt meadow.</title>
        <authorList>
            <person name="Rojas J."/>
            <person name="Ambika Manirajan B."/>
            <person name="Ratering S."/>
            <person name="Suarez C."/>
            <person name="Geissler-Plaum R."/>
            <person name="Schnell S."/>
        </authorList>
    </citation>
    <scope>NUCLEOTIDE SEQUENCE [LARGE SCALE GENOMIC DNA]</scope>
    <source>
        <strain evidence="1 2">I-24</strain>
    </source>
</reference>
<accession>A0A6P1VMR1</accession>
<dbReference type="RefSeq" id="WP_162384990.1">
    <property type="nucleotide sequence ID" value="NZ_CP045997.1"/>
</dbReference>
<gene>
    <name evidence="1" type="ORF">GJR95_05865</name>
</gene>
<evidence type="ECO:0000313" key="1">
    <source>
        <dbReference type="EMBL" id="QHV94571.1"/>
    </source>
</evidence>
<proteinExistence type="predicted"/>